<accession>A0A9W9Z735</accession>
<dbReference type="Proteomes" id="UP001163046">
    <property type="component" value="Unassembled WGS sequence"/>
</dbReference>
<name>A0A9W9Z735_9CNID</name>
<feature type="non-terminal residue" evidence="1">
    <location>
        <position position="1"/>
    </location>
</feature>
<sequence>CARGLGSGADLTQRAAFRAAEWLSKQPRQTRYLRGGANGEWLCIPRSETGWSTLWMQGGGILNAEIIKKGGVVPSLVGPLAVI</sequence>
<protein>
    <submittedName>
        <fullName evidence="1">Uncharacterized protein</fullName>
    </submittedName>
</protein>
<reference evidence="1" key="1">
    <citation type="submission" date="2023-01" db="EMBL/GenBank/DDBJ databases">
        <title>Genome assembly of the deep-sea coral Lophelia pertusa.</title>
        <authorList>
            <person name="Herrera S."/>
            <person name="Cordes E."/>
        </authorList>
    </citation>
    <scope>NUCLEOTIDE SEQUENCE</scope>
    <source>
        <strain evidence="1">USNM1676648</strain>
        <tissue evidence="1">Polyp</tissue>
    </source>
</reference>
<dbReference type="EMBL" id="MU826626">
    <property type="protein sequence ID" value="KAJ7375619.1"/>
    <property type="molecule type" value="Genomic_DNA"/>
</dbReference>
<evidence type="ECO:0000313" key="1">
    <source>
        <dbReference type="EMBL" id="KAJ7375619.1"/>
    </source>
</evidence>
<dbReference type="AlphaFoldDB" id="A0A9W9Z735"/>
<keyword evidence="2" id="KW-1185">Reference proteome</keyword>
<evidence type="ECO:0000313" key="2">
    <source>
        <dbReference type="Proteomes" id="UP001163046"/>
    </source>
</evidence>
<organism evidence="1 2">
    <name type="scientific">Desmophyllum pertusum</name>
    <dbReference type="NCBI Taxonomy" id="174260"/>
    <lineage>
        <taxon>Eukaryota</taxon>
        <taxon>Metazoa</taxon>
        <taxon>Cnidaria</taxon>
        <taxon>Anthozoa</taxon>
        <taxon>Hexacorallia</taxon>
        <taxon>Scleractinia</taxon>
        <taxon>Caryophylliina</taxon>
        <taxon>Caryophylliidae</taxon>
        <taxon>Desmophyllum</taxon>
    </lineage>
</organism>
<comment type="caution">
    <text evidence="1">The sequence shown here is derived from an EMBL/GenBank/DDBJ whole genome shotgun (WGS) entry which is preliminary data.</text>
</comment>
<gene>
    <name evidence="1" type="ORF">OS493_040028</name>
</gene>
<proteinExistence type="predicted"/>